<accession>A0A7R9KSS1</accession>
<protein>
    <submittedName>
        <fullName evidence="3">Uncharacterized protein</fullName>
    </submittedName>
</protein>
<dbReference type="EMBL" id="OC860158">
    <property type="protein sequence ID" value="CAD7628315.1"/>
    <property type="molecule type" value="Genomic_DNA"/>
</dbReference>
<dbReference type="EMBL" id="CAJPIZ010005583">
    <property type="protein sequence ID" value="CAG2108745.1"/>
    <property type="molecule type" value="Genomic_DNA"/>
</dbReference>
<dbReference type="Proteomes" id="UP000759131">
    <property type="component" value="Unassembled WGS sequence"/>
</dbReference>
<keyword evidence="4" id="KW-1185">Reference proteome</keyword>
<evidence type="ECO:0000313" key="3">
    <source>
        <dbReference type="EMBL" id="CAD7628315.1"/>
    </source>
</evidence>
<feature type="chain" id="PRO_5036211002" evidence="2">
    <location>
        <begin position="24"/>
        <end position="304"/>
    </location>
</feature>
<organism evidence="3">
    <name type="scientific">Medioppia subpectinata</name>
    <dbReference type="NCBI Taxonomy" id="1979941"/>
    <lineage>
        <taxon>Eukaryota</taxon>
        <taxon>Metazoa</taxon>
        <taxon>Ecdysozoa</taxon>
        <taxon>Arthropoda</taxon>
        <taxon>Chelicerata</taxon>
        <taxon>Arachnida</taxon>
        <taxon>Acari</taxon>
        <taxon>Acariformes</taxon>
        <taxon>Sarcoptiformes</taxon>
        <taxon>Oribatida</taxon>
        <taxon>Brachypylina</taxon>
        <taxon>Oppioidea</taxon>
        <taxon>Oppiidae</taxon>
        <taxon>Medioppia</taxon>
    </lineage>
</organism>
<gene>
    <name evidence="3" type="ORF">OSB1V03_LOCUS8737</name>
</gene>
<evidence type="ECO:0000256" key="2">
    <source>
        <dbReference type="SAM" id="SignalP"/>
    </source>
</evidence>
<feature type="compositionally biased region" description="Polar residues" evidence="1">
    <location>
        <begin position="75"/>
        <end position="87"/>
    </location>
</feature>
<reference evidence="3" key="1">
    <citation type="submission" date="2020-11" db="EMBL/GenBank/DDBJ databases">
        <authorList>
            <person name="Tran Van P."/>
        </authorList>
    </citation>
    <scope>NUCLEOTIDE SEQUENCE</scope>
</reference>
<feature type="signal peptide" evidence="2">
    <location>
        <begin position="1"/>
        <end position="23"/>
    </location>
</feature>
<dbReference type="AlphaFoldDB" id="A0A7R9KSS1"/>
<name>A0A7R9KSS1_9ACAR</name>
<sequence length="304" mass="34124">MDLLFIFNALLTIYSLLLRPITGDELVLSDKPLNDETPQHLAAIADNYLTALLNAHHLTADDNPIDDQNTRSKRSPQTYGQNGDSFTDNGVHRLRSIVPLMTTCEASVDFTTIPFNGQTYGICVSRSMGQKSAKVSVGAFTNNGWQRDLVSWSVIDPQKVVAFVDEDKDSKDPNLYVLVADSAGSDGTNLYVINKYNKMITKEQLTINSKWPTAIAVWWSRSDTSYHLAIANSNAKDSTQSFKSNTSVYHWKQTYFDRYSEMTTYYVKDICPFNIHSNEFIAVANYKAGPNQMAVESELIDTQK</sequence>
<evidence type="ECO:0000256" key="1">
    <source>
        <dbReference type="SAM" id="MobiDB-lite"/>
    </source>
</evidence>
<feature type="region of interest" description="Disordered" evidence="1">
    <location>
        <begin position="60"/>
        <end position="87"/>
    </location>
</feature>
<keyword evidence="2" id="KW-0732">Signal</keyword>
<proteinExistence type="predicted"/>
<evidence type="ECO:0000313" key="4">
    <source>
        <dbReference type="Proteomes" id="UP000759131"/>
    </source>
</evidence>